<keyword evidence="3" id="KW-1185">Reference proteome</keyword>
<evidence type="ECO:0000313" key="2">
    <source>
        <dbReference type="EMBL" id="OLP82606.1"/>
    </source>
</evidence>
<sequence>MKLGSNGFITLPDPEVALHAVVETWIAVGVFHGQLPSSAEAALVTAFPASSVPWVCVPGAAKVTESKRTQPQSGARAFGTDKDEDSAAGSIPEEERRKEA</sequence>
<organism evidence="2 3">
    <name type="scientific">Symbiodinium microadriaticum</name>
    <name type="common">Dinoflagellate</name>
    <name type="synonym">Zooxanthella microadriatica</name>
    <dbReference type="NCBI Taxonomy" id="2951"/>
    <lineage>
        <taxon>Eukaryota</taxon>
        <taxon>Sar</taxon>
        <taxon>Alveolata</taxon>
        <taxon>Dinophyceae</taxon>
        <taxon>Suessiales</taxon>
        <taxon>Symbiodiniaceae</taxon>
        <taxon>Symbiodinium</taxon>
    </lineage>
</organism>
<comment type="caution">
    <text evidence="2">The sequence shown here is derived from an EMBL/GenBank/DDBJ whole genome shotgun (WGS) entry which is preliminary data.</text>
</comment>
<name>A0A1Q9CIA0_SYMMI</name>
<proteinExistence type="predicted"/>
<gene>
    <name evidence="2" type="ORF">AK812_SmicGene36722</name>
</gene>
<protein>
    <submittedName>
        <fullName evidence="2">Uncharacterized protein</fullName>
    </submittedName>
</protein>
<accession>A0A1Q9CIA0</accession>
<dbReference type="EMBL" id="LSRX01001178">
    <property type="protein sequence ID" value="OLP82606.1"/>
    <property type="molecule type" value="Genomic_DNA"/>
</dbReference>
<reference evidence="2 3" key="1">
    <citation type="submission" date="2016-02" db="EMBL/GenBank/DDBJ databases">
        <title>Genome analysis of coral dinoflagellate symbionts highlights evolutionary adaptations to a symbiotic lifestyle.</title>
        <authorList>
            <person name="Aranda M."/>
            <person name="Li Y."/>
            <person name="Liew Y.J."/>
            <person name="Baumgarten S."/>
            <person name="Simakov O."/>
            <person name="Wilson M."/>
            <person name="Piel J."/>
            <person name="Ashoor H."/>
            <person name="Bougouffa S."/>
            <person name="Bajic V.B."/>
            <person name="Ryu T."/>
            <person name="Ravasi T."/>
            <person name="Bayer T."/>
            <person name="Micklem G."/>
            <person name="Kim H."/>
            <person name="Bhak J."/>
            <person name="Lajeunesse T.C."/>
            <person name="Voolstra C.R."/>
        </authorList>
    </citation>
    <scope>NUCLEOTIDE SEQUENCE [LARGE SCALE GENOMIC DNA]</scope>
    <source>
        <strain evidence="2 3">CCMP2467</strain>
    </source>
</reference>
<dbReference type="Proteomes" id="UP000186817">
    <property type="component" value="Unassembled WGS sequence"/>
</dbReference>
<evidence type="ECO:0000313" key="3">
    <source>
        <dbReference type="Proteomes" id="UP000186817"/>
    </source>
</evidence>
<evidence type="ECO:0000256" key="1">
    <source>
        <dbReference type="SAM" id="MobiDB-lite"/>
    </source>
</evidence>
<feature type="region of interest" description="Disordered" evidence="1">
    <location>
        <begin position="64"/>
        <end position="100"/>
    </location>
</feature>
<dbReference type="AlphaFoldDB" id="A0A1Q9CIA0"/>